<keyword evidence="2" id="KW-0716">Sensory transduction</keyword>
<evidence type="ECO:0000256" key="2">
    <source>
        <dbReference type="ARBA" id="ARBA00022606"/>
    </source>
</evidence>
<dbReference type="GO" id="GO:0005737">
    <property type="term" value="C:cytoplasm"/>
    <property type="evidence" value="ECO:0007669"/>
    <property type="project" value="TreeGrafter"/>
</dbReference>
<organism evidence="4">
    <name type="scientific">Aedes albopictus</name>
    <name type="common">Asian tiger mosquito</name>
    <name type="synonym">Stegomyia albopicta</name>
    <dbReference type="NCBI Taxonomy" id="7160"/>
    <lineage>
        <taxon>Eukaryota</taxon>
        <taxon>Metazoa</taxon>
        <taxon>Ecdysozoa</taxon>
        <taxon>Arthropoda</taxon>
        <taxon>Hexapoda</taxon>
        <taxon>Insecta</taxon>
        <taxon>Pterygota</taxon>
        <taxon>Neoptera</taxon>
        <taxon>Endopterygota</taxon>
        <taxon>Diptera</taxon>
        <taxon>Nematocera</taxon>
        <taxon>Culicoidea</taxon>
        <taxon>Culicidae</taxon>
        <taxon>Culicinae</taxon>
        <taxon>Aedini</taxon>
        <taxon>Aedes</taxon>
        <taxon>Stegomyia</taxon>
    </lineage>
</organism>
<dbReference type="InterPro" id="IPR011021">
    <property type="entry name" value="Arrestin-like_N"/>
</dbReference>
<evidence type="ECO:0000259" key="3">
    <source>
        <dbReference type="SMART" id="SM01017"/>
    </source>
</evidence>
<dbReference type="PANTHER" id="PTHR11188">
    <property type="entry name" value="ARRESTIN DOMAIN CONTAINING PROTEIN"/>
    <property type="match status" value="1"/>
</dbReference>
<dbReference type="VEuPathDB" id="VectorBase:AALFPA_060405"/>
<dbReference type="PANTHER" id="PTHR11188:SF167">
    <property type="entry name" value="ARRESTIN C-TERMINAL-LIKE DOMAIN-CONTAINING PROTEIN-RELATED"/>
    <property type="match status" value="1"/>
</dbReference>
<comment type="similarity">
    <text evidence="1">Belongs to the arrestin family.</text>
</comment>
<dbReference type="AlphaFoldDB" id="A0A023ET25"/>
<dbReference type="Gene3D" id="2.60.40.640">
    <property type="match status" value="2"/>
</dbReference>
<dbReference type="SMART" id="SM01017">
    <property type="entry name" value="Arrestin_C"/>
    <property type="match status" value="1"/>
</dbReference>
<feature type="domain" description="Arrestin C-terminal-like" evidence="3">
    <location>
        <begin position="169"/>
        <end position="298"/>
    </location>
</feature>
<name>A0A023ET25_AEDAL</name>
<dbReference type="InterPro" id="IPR011022">
    <property type="entry name" value="Arrestin_C-like"/>
</dbReference>
<evidence type="ECO:0000256" key="1">
    <source>
        <dbReference type="ARBA" id="ARBA00005298"/>
    </source>
</evidence>
<dbReference type="Pfam" id="PF02752">
    <property type="entry name" value="Arrestin_C"/>
    <property type="match status" value="1"/>
</dbReference>
<accession>A0A023ET25</accession>
<proteinExistence type="evidence at transcript level"/>
<dbReference type="InterPro" id="IPR014752">
    <property type="entry name" value="Arrestin-like_C"/>
</dbReference>
<dbReference type="Pfam" id="PF00339">
    <property type="entry name" value="Arrestin_N"/>
    <property type="match status" value="1"/>
</dbReference>
<reference evidence="4" key="1">
    <citation type="journal article" date="2014" name="PLoS Negl. Trop. Dis.">
        <title>Identification and characterization of seminal fluid proteins in the Asian tiger mosquito, Aedes albopictus.</title>
        <authorList>
            <person name="Boes K.E."/>
            <person name="Ribeiro J.M."/>
            <person name="Wong A."/>
            <person name="Harrington L.C."/>
            <person name="Wolfner M.F."/>
            <person name="Sirot L.K."/>
        </authorList>
    </citation>
    <scope>NUCLEOTIDE SEQUENCE</scope>
    <source>
        <tissue evidence="4">Reproductive organs</tissue>
    </source>
</reference>
<dbReference type="InterPro" id="IPR014756">
    <property type="entry name" value="Ig_E-set"/>
</dbReference>
<dbReference type="VEuPathDB" id="VectorBase:AALC636_015268"/>
<evidence type="ECO:0000313" key="4">
    <source>
        <dbReference type="EMBL" id="JAC11519.1"/>
    </source>
</evidence>
<dbReference type="SUPFAM" id="SSF81296">
    <property type="entry name" value="E set domains"/>
    <property type="match status" value="2"/>
</dbReference>
<protein>
    <submittedName>
        <fullName evidence="4">Putative signal transduction</fullName>
    </submittedName>
</protein>
<dbReference type="VEuPathDB" id="VectorBase:AALF021593"/>
<dbReference type="GO" id="GO:0015031">
    <property type="term" value="P:protein transport"/>
    <property type="evidence" value="ECO:0007669"/>
    <property type="project" value="TreeGrafter"/>
</dbReference>
<dbReference type="EMBL" id="GAPW01002079">
    <property type="protein sequence ID" value="JAC11519.1"/>
    <property type="molecule type" value="mRNA"/>
</dbReference>
<sequence>MAPNCVIEFDDNPQGIYHAGQTLSGKVELRLDKPEPVNGFNLIVSGYAEVDWSERDDEKSESFSGVEKLLRKHTTLIAPRKEGAIEIPAGIHRYKFSCALPSDLPTSFEGKYGKIRYTVCATLDRPWKFNQTCKVAFTVLKPLDLNRDPVLGQPKRLEVVERFCCWPCRSRPLQITVEIPASGYVPGQKIPVTVTLNNASSVTLRGVKCSLDRTEYYISETPYQKCNTVSRTLAHASTTVTNDVYWRTVLQLDIPSVAPTGECSILNMNYELNIIINVESCRIDPKLQIPITIGTVPLATTTSSSSPSANYGSFDDCQPPTAPLLESTDWFADPPSYHEAVHGVPVNVNEDPHAIGSQTYVPRYPVYFKSK</sequence>
<dbReference type="InterPro" id="IPR050357">
    <property type="entry name" value="Arrestin_domain-protein"/>
</dbReference>